<evidence type="ECO:0000256" key="1">
    <source>
        <dbReference type="ARBA" id="ARBA00010641"/>
    </source>
</evidence>
<dbReference type="Gene3D" id="1.10.1740.10">
    <property type="match status" value="1"/>
</dbReference>
<protein>
    <recommendedName>
        <fullName evidence="6">RNA polymerase sigma factor</fullName>
    </recommendedName>
</protein>
<evidence type="ECO:0000256" key="4">
    <source>
        <dbReference type="ARBA" id="ARBA00023125"/>
    </source>
</evidence>
<keyword evidence="5 6" id="KW-0804">Transcription</keyword>
<dbReference type="Pfam" id="PF04542">
    <property type="entry name" value="Sigma70_r2"/>
    <property type="match status" value="1"/>
</dbReference>
<dbReference type="GO" id="GO:0016987">
    <property type="term" value="F:sigma factor activity"/>
    <property type="evidence" value="ECO:0007669"/>
    <property type="project" value="UniProtKB-KW"/>
</dbReference>
<dbReference type="GO" id="GO:0003677">
    <property type="term" value="F:DNA binding"/>
    <property type="evidence" value="ECO:0007669"/>
    <property type="project" value="UniProtKB-KW"/>
</dbReference>
<dbReference type="PANTHER" id="PTHR43133:SF8">
    <property type="entry name" value="RNA POLYMERASE SIGMA FACTOR HI_1459-RELATED"/>
    <property type="match status" value="1"/>
</dbReference>
<accession>A0A1I3GQH4</accession>
<name>A0A1I3GQH4_9PLAN</name>
<feature type="domain" description="RNA polymerase sigma factor 70 region 4 type 2" evidence="8">
    <location>
        <begin position="138"/>
        <end position="191"/>
    </location>
</feature>
<feature type="domain" description="RNA polymerase sigma-70 region 2" evidence="7">
    <location>
        <begin position="40"/>
        <end position="108"/>
    </location>
</feature>
<dbReference type="STRING" id="1576369.SAMN05421753_10787"/>
<dbReference type="InterPro" id="IPR007627">
    <property type="entry name" value="RNA_pol_sigma70_r2"/>
</dbReference>
<evidence type="ECO:0000256" key="2">
    <source>
        <dbReference type="ARBA" id="ARBA00023015"/>
    </source>
</evidence>
<gene>
    <name evidence="9" type="ORF">SAMN05421753_10787</name>
</gene>
<dbReference type="InterPro" id="IPR036388">
    <property type="entry name" value="WH-like_DNA-bd_sf"/>
</dbReference>
<keyword evidence="3 6" id="KW-0731">Sigma factor</keyword>
<dbReference type="SUPFAM" id="SSF88946">
    <property type="entry name" value="Sigma2 domain of RNA polymerase sigma factors"/>
    <property type="match status" value="1"/>
</dbReference>
<evidence type="ECO:0000259" key="8">
    <source>
        <dbReference type="Pfam" id="PF08281"/>
    </source>
</evidence>
<dbReference type="EMBL" id="FOQD01000007">
    <property type="protein sequence ID" value="SFI25591.1"/>
    <property type="molecule type" value="Genomic_DNA"/>
</dbReference>
<dbReference type="CDD" id="cd06171">
    <property type="entry name" value="Sigma70_r4"/>
    <property type="match status" value="1"/>
</dbReference>
<evidence type="ECO:0000256" key="5">
    <source>
        <dbReference type="ARBA" id="ARBA00023163"/>
    </source>
</evidence>
<dbReference type="AlphaFoldDB" id="A0A1I3GQH4"/>
<dbReference type="Gene3D" id="1.10.10.10">
    <property type="entry name" value="Winged helix-like DNA-binding domain superfamily/Winged helix DNA-binding domain"/>
    <property type="match status" value="1"/>
</dbReference>
<dbReference type="Proteomes" id="UP000199518">
    <property type="component" value="Unassembled WGS sequence"/>
</dbReference>
<organism evidence="9 10">
    <name type="scientific">Planctomicrobium piriforme</name>
    <dbReference type="NCBI Taxonomy" id="1576369"/>
    <lineage>
        <taxon>Bacteria</taxon>
        <taxon>Pseudomonadati</taxon>
        <taxon>Planctomycetota</taxon>
        <taxon>Planctomycetia</taxon>
        <taxon>Planctomycetales</taxon>
        <taxon>Planctomycetaceae</taxon>
        <taxon>Planctomicrobium</taxon>
    </lineage>
</organism>
<dbReference type="InterPro" id="IPR013249">
    <property type="entry name" value="RNA_pol_sigma70_r4_t2"/>
</dbReference>
<dbReference type="PROSITE" id="PS01063">
    <property type="entry name" value="SIGMA70_ECF"/>
    <property type="match status" value="1"/>
</dbReference>
<proteinExistence type="inferred from homology"/>
<evidence type="ECO:0000256" key="6">
    <source>
        <dbReference type="RuleBase" id="RU000716"/>
    </source>
</evidence>
<evidence type="ECO:0000256" key="3">
    <source>
        <dbReference type="ARBA" id="ARBA00023082"/>
    </source>
</evidence>
<comment type="similarity">
    <text evidence="1 6">Belongs to the sigma-70 factor family. ECF subfamily.</text>
</comment>
<keyword evidence="10" id="KW-1185">Reference proteome</keyword>
<dbReference type="InterPro" id="IPR013325">
    <property type="entry name" value="RNA_pol_sigma_r2"/>
</dbReference>
<dbReference type="InterPro" id="IPR013324">
    <property type="entry name" value="RNA_pol_sigma_r3/r4-like"/>
</dbReference>
<dbReference type="InterPro" id="IPR039425">
    <property type="entry name" value="RNA_pol_sigma-70-like"/>
</dbReference>
<dbReference type="Pfam" id="PF08281">
    <property type="entry name" value="Sigma70_r4_2"/>
    <property type="match status" value="1"/>
</dbReference>
<evidence type="ECO:0000259" key="7">
    <source>
        <dbReference type="Pfam" id="PF04542"/>
    </source>
</evidence>
<evidence type="ECO:0000313" key="9">
    <source>
        <dbReference type="EMBL" id="SFI25591.1"/>
    </source>
</evidence>
<dbReference type="InterPro" id="IPR000838">
    <property type="entry name" value="RNA_pol_sigma70_ECF_CS"/>
</dbReference>
<dbReference type="PANTHER" id="PTHR43133">
    <property type="entry name" value="RNA POLYMERASE ECF-TYPE SIGMA FACTO"/>
    <property type="match status" value="1"/>
</dbReference>
<dbReference type="SUPFAM" id="SSF88659">
    <property type="entry name" value="Sigma3 and sigma4 domains of RNA polymerase sigma factors"/>
    <property type="match status" value="1"/>
</dbReference>
<dbReference type="RefSeq" id="WP_092049887.1">
    <property type="nucleotide sequence ID" value="NZ_FOQD01000007.1"/>
</dbReference>
<dbReference type="OrthoDB" id="9785675at2"/>
<dbReference type="NCBIfam" id="TIGR02937">
    <property type="entry name" value="sigma70-ECF"/>
    <property type="match status" value="1"/>
</dbReference>
<dbReference type="GO" id="GO:0006352">
    <property type="term" value="P:DNA-templated transcription initiation"/>
    <property type="evidence" value="ECO:0007669"/>
    <property type="project" value="InterPro"/>
</dbReference>
<reference evidence="10" key="1">
    <citation type="submission" date="2016-10" db="EMBL/GenBank/DDBJ databases">
        <authorList>
            <person name="Varghese N."/>
            <person name="Submissions S."/>
        </authorList>
    </citation>
    <scope>NUCLEOTIDE SEQUENCE [LARGE SCALE GENOMIC DNA]</scope>
    <source>
        <strain evidence="10">DSM 26348</strain>
    </source>
</reference>
<keyword evidence="2 6" id="KW-0805">Transcription regulation</keyword>
<sequence length="199" mass="23063">MVGVERVSARGEFRILAVMESDADIMRRVQAGEVQLFELLVSRYHVRLLRFAISKLHDQPSAEDVVQETFLAAYQARQSYSDRFAFSTWIWTILLNLSRRSLKQQSRRQGILRDYVAAQHVEAGSMPFPLSLERAEERERLQRWLDQLSEEESDAIRLRFYGGLKFEEVALAMNSSVNGAKMRVRRGLLKLAELARTEE</sequence>
<dbReference type="InterPro" id="IPR014284">
    <property type="entry name" value="RNA_pol_sigma-70_dom"/>
</dbReference>
<evidence type="ECO:0000313" key="10">
    <source>
        <dbReference type="Proteomes" id="UP000199518"/>
    </source>
</evidence>
<keyword evidence="4 6" id="KW-0238">DNA-binding</keyword>